<evidence type="ECO:0000313" key="3">
    <source>
        <dbReference type="Proteomes" id="UP001590951"/>
    </source>
</evidence>
<evidence type="ECO:0000313" key="2">
    <source>
        <dbReference type="EMBL" id="KAL2047487.1"/>
    </source>
</evidence>
<gene>
    <name evidence="2" type="ORF">ABVK25_011471</name>
</gene>
<evidence type="ECO:0008006" key="4">
    <source>
        <dbReference type="Google" id="ProtNLM"/>
    </source>
</evidence>
<keyword evidence="3" id="KW-1185">Reference proteome</keyword>
<evidence type="ECO:0000256" key="1">
    <source>
        <dbReference type="SAM" id="Phobius"/>
    </source>
</evidence>
<name>A0ABR4AP16_9LECA</name>
<keyword evidence="1" id="KW-0472">Membrane</keyword>
<dbReference type="EMBL" id="JBHFEH010000099">
    <property type="protein sequence ID" value="KAL2047487.1"/>
    <property type="molecule type" value="Genomic_DNA"/>
</dbReference>
<keyword evidence="1" id="KW-0812">Transmembrane</keyword>
<organism evidence="2 3">
    <name type="scientific">Lepraria finkii</name>
    <dbReference type="NCBI Taxonomy" id="1340010"/>
    <lineage>
        <taxon>Eukaryota</taxon>
        <taxon>Fungi</taxon>
        <taxon>Dikarya</taxon>
        <taxon>Ascomycota</taxon>
        <taxon>Pezizomycotina</taxon>
        <taxon>Lecanoromycetes</taxon>
        <taxon>OSLEUM clade</taxon>
        <taxon>Lecanoromycetidae</taxon>
        <taxon>Lecanorales</taxon>
        <taxon>Lecanorineae</taxon>
        <taxon>Stereocaulaceae</taxon>
        <taxon>Lepraria</taxon>
    </lineage>
</organism>
<proteinExistence type="predicted"/>
<keyword evidence="1" id="KW-1133">Transmembrane helix</keyword>
<dbReference type="Proteomes" id="UP001590951">
    <property type="component" value="Unassembled WGS sequence"/>
</dbReference>
<reference evidence="2 3" key="1">
    <citation type="submission" date="2024-09" db="EMBL/GenBank/DDBJ databases">
        <title>Rethinking Asexuality: The Enigmatic Case of Functional Sexual Genes in Lepraria (Stereocaulaceae).</title>
        <authorList>
            <person name="Doellman M."/>
            <person name="Sun Y."/>
            <person name="Barcenas-Pena A."/>
            <person name="Lumbsch H.T."/>
            <person name="Grewe F."/>
        </authorList>
    </citation>
    <scope>NUCLEOTIDE SEQUENCE [LARGE SCALE GENOMIC DNA]</scope>
    <source>
        <strain evidence="2 3">Grewe 0041</strain>
    </source>
</reference>
<comment type="caution">
    <text evidence="2">The sequence shown here is derived from an EMBL/GenBank/DDBJ whole genome shotgun (WGS) entry which is preliminary data.</text>
</comment>
<accession>A0ABR4AP16</accession>
<feature type="transmembrane region" description="Helical" evidence="1">
    <location>
        <begin position="12"/>
        <end position="32"/>
    </location>
</feature>
<sequence>MTFTSSTSLYPPTSLVAVCVQALSCYVLAAIARCKAPRVPYQVVGGSDGLSNRQQCGAGKDMALGDVQRVIGRRLGLLQSMQYQTVTSNNFWACHAVVRRR</sequence>
<protein>
    <recommendedName>
        <fullName evidence="4">Secreted protein</fullName>
    </recommendedName>
</protein>